<evidence type="ECO:0000313" key="1">
    <source>
        <dbReference type="EMBL" id="SHK09386.1"/>
    </source>
</evidence>
<evidence type="ECO:0000313" key="2">
    <source>
        <dbReference type="Proteomes" id="UP000184465"/>
    </source>
</evidence>
<keyword evidence="2" id="KW-1185">Reference proteome</keyword>
<accession>A0A1M6PN49</accession>
<organism evidence="1 2">
    <name type="scientific">Paramaledivibacter caminithermalis (strain DSM 15212 / CIP 107654 / DViRD3)</name>
    <name type="common">Clostridium caminithermale</name>
    <dbReference type="NCBI Taxonomy" id="1121301"/>
    <lineage>
        <taxon>Bacteria</taxon>
        <taxon>Bacillati</taxon>
        <taxon>Bacillota</taxon>
        <taxon>Clostridia</taxon>
        <taxon>Peptostreptococcales</taxon>
        <taxon>Caminicellaceae</taxon>
        <taxon>Paramaledivibacter</taxon>
    </lineage>
</organism>
<dbReference type="OrthoDB" id="5459846at2"/>
<reference evidence="1 2" key="1">
    <citation type="submission" date="2016-11" db="EMBL/GenBank/DDBJ databases">
        <authorList>
            <person name="Jaros S."/>
            <person name="Januszkiewicz K."/>
            <person name="Wedrychowicz H."/>
        </authorList>
    </citation>
    <scope>NUCLEOTIDE SEQUENCE [LARGE SCALE GENOMIC DNA]</scope>
    <source>
        <strain evidence="1 2">DSM 15212</strain>
    </source>
</reference>
<sequence length="111" mass="12728">MKKLITKKNIDEYLVEGENKFYADSSMIISPGAKDILRNKGIVIIYGDRKESCGKDIYECKEVSCLDAEKKNDRYLNIASTIARLLTQEFRITDAEMVEEITSKVLNKIEE</sequence>
<protein>
    <submittedName>
        <fullName evidence="1">Uncharacterized protein</fullName>
    </submittedName>
</protein>
<dbReference type="RefSeq" id="WP_073149858.1">
    <property type="nucleotide sequence ID" value="NZ_FRAG01000025.1"/>
</dbReference>
<gene>
    <name evidence="1" type="ORF">SAMN02745912_02228</name>
</gene>
<dbReference type="AlphaFoldDB" id="A0A1M6PN49"/>
<proteinExistence type="predicted"/>
<dbReference type="STRING" id="1121301.SAMN02745912_02228"/>
<dbReference type="EMBL" id="FRAG01000025">
    <property type="protein sequence ID" value="SHK09386.1"/>
    <property type="molecule type" value="Genomic_DNA"/>
</dbReference>
<name>A0A1M6PN49_PARC5</name>
<dbReference type="Proteomes" id="UP000184465">
    <property type="component" value="Unassembled WGS sequence"/>
</dbReference>